<dbReference type="SUPFAM" id="SSF52047">
    <property type="entry name" value="RNI-like"/>
    <property type="match status" value="1"/>
</dbReference>
<gene>
    <name evidence="3" type="ORF">VaNZ11_016226</name>
</gene>
<dbReference type="Gene3D" id="3.80.10.10">
    <property type="entry name" value="Ribonuclease Inhibitor"/>
    <property type="match status" value="1"/>
</dbReference>
<accession>A0ABQ5SME3</accession>
<keyword evidence="4" id="KW-1185">Reference proteome</keyword>
<proteinExistence type="predicted"/>
<organism evidence="3 4">
    <name type="scientific">Volvox africanus</name>
    <dbReference type="NCBI Taxonomy" id="51714"/>
    <lineage>
        <taxon>Eukaryota</taxon>
        <taxon>Viridiplantae</taxon>
        <taxon>Chlorophyta</taxon>
        <taxon>core chlorophytes</taxon>
        <taxon>Chlorophyceae</taxon>
        <taxon>CS clade</taxon>
        <taxon>Chlamydomonadales</taxon>
        <taxon>Volvocaceae</taxon>
        <taxon>Volvox</taxon>
    </lineage>
</organism>
<evidence type="ECO:0000256" key="1">
    <source>
        <dbReference type="ARBA" id="ARBA00004430"/>
    </source>
</evidence>
<dbReference type="InterPro" id="IPR006553">
    <property type="entry name" value="Leu-rich_rpt_Cys-con_subtyp"/>
</dbReference>
<dbReference type="Proteomes" id="UP001165090">
    <property type="component" value="Unassembled WGS sequence"/>
</dbReference>
<evidence type="ECO:0000313" key="4">
    <source>
        <dbReference type="Proteomes" id="UP001165090"/>
    </source>
</evidence>
<sequence>MAAVMIATTLTLSPLSSVNPEPESSALLRLHDSLLQDILKRADIQSRVAASVSCRRLARVIAEHPPSVVDLSSDGVHPEACRRYIEKAKGAIITLTTASRHQQRTACDATSVRRFNTGVRCTQVVPYTRGPSAARLAAALPNLQHLALHEAASCLGGMTDEFAMAVAANCPLLSSLEVAFTRYSLPSEFFTDAGMMALAVGCPRLSCLSLTNCGAITDRSLYAVAVHCRGLRRLALGGYHELISDYGTVVLFQACCELVCVVLSGKLRRVTDESVEALATNSGAVLREIKLTRSMGDMSLAALAAHCKALRVVDCGKCEAGALTAGGVAAMLKALSEKHVQQQSPQTATAEANDRMEGRDHAGAASAASPAAPSGFLRVLLPRGVTAADVVRLGPSNARGDGAASAWRPVIPKVAQAAAPGGVEAAAATTASAPAASASTSAMLASVQHMKLGMVTGGGVGAGGVCAINNPPRGIGGTAAAAVSAFEEVHVRL</sequence>
<feature type="region of interest" description="Disordered" evidence="2">
    <location>
        <begin position="339"/>
        <end position="369"/>
    </location>
</feature>
<feature type="compositionally biased region" description="Basic and acidic residues" evidence="2">
    <location>
        <begin position="352"/>
        <end position="362"/>
    </location>
</feature>
<dbReference type="EMBL" id="BSDZ01000103">
    <property type="protein sequence ID" value="GLI71160.1"/>
    <property type="molecule type" value="Genomic_DNA"/>
</dbReference>
<dbReference type="PANTHER" id="PTHR13318">
    <property type="entry name" value="PARTNER OF PAIRED, ISOFORM B-RELATED"/>
    <property type="match status" value="1"/>
</dbReference>
<evidence type="ECO:0008006" key="5">
    <source>
        <dbReference type="Google" id="ProtNLM"/>
    </source>
</evidence>
<comment type="caution">
    <text evidence="3">The sequence shown here is derived from an EMBL/GenBank/DDBJ whole genome shotgun (WGS) entry which is preliminary data.</text>
</comment>
<dbReference type="SMART" id="SM00367">
    <property type="entry name" value="LRR_CC"/>
    <property type="match status" value="3"/>
</dbReference>
<evidence type="ECO:0000256" key="2">
    <source>
        <dbReference type="SAM" id="MobiDB-lite"/>
    </source>
</evidence>
<comment type="subcellular location">
    <subcellularLocation>
        <location evidence="1">Cytoplasm</location>
        <location evidence="1">Cytoskeleton</location>
        <location evidence="1">Cilium axoneme</location>
    </subcellularLocation>
</comment>
<evidence type="ECO:0000313" key="3">
    <source>
        <dbReference type="EMBL" id="GLI71160.1"/>
    </source>
</evidence>
<name>A0ABQ5SME3_9CHLO</name>
<dbReference type="InterPro" id="IPR032675">
    <property type="entry name" value="LRR_dom_sf"/>
</dbReference>
<feature type="compositionally biased region" description="Polar residues" evidence="2">
    <location>
        <begin position="341"/>
        <end position="350"/>
    </location>
</feature>
<protein>
    <recommendedName>
        <fullName evidence="5">F-box domain-containing protein</fullName>
    </recommendedName>
</protein>
<reference evidence="3 4" key="1">
    <citation type="journal article" date="2023" name="IScience">
        <title>Expanded male sex-determining region conserved during the evolution of homothallism in the green alga Volvox.</title>
        <authorList>
            <person name="Yamamoto K."/>
            <person name="Matsuzaki R."/>
            <person name="Mahakham W."/>
            <person name="Heman W."/>
            <person name="Sekimoto H."/>
            <person name="Kawachi M."/>
            <person name="Minakuchi Y."/>
            <person name="Toyoda A."/>
            <person name="Nozaki H."/>
        </authorList>
    </citation>
    <scope>NUCLEOTIDE SEQUENCE [LARGE SCALE GENOMIC DNA]</scope>
    <source>
        <strain evidence="3 4">NIES-4468</strain>
    </source>
</reference>